<dbReference type="InParanoid" id="A0A2P6N1K8"/>
<protein>
    <submittedName>
        <fullName evidence="1">Uncharacterized protein</fullName>
    </submittedName>
</protein>
<accession>A0A2P6N1K8</accession>
<dbReference type="AlphaFoldDB" id="A0A2P6N1K8"/>
<organism evidence="1 2">
    <name type="scientific">Planoprotostelium fungivorum</name>
    <dbReference type="NCBI Taxonomy" id="1890364"/>
    <lineage>
        <taxon>Eukaryota</taxon>
        <taxon>Amoebozoa</taxon>
        <taxon>Evosea</taxon>
        <taxon>Variosea</taxon>
        <taxon>Cavosteliida</taxon>
        <taxon>Cavosteliaceae</taxon>
        <taxon>Planoprotostelium</taxon>
    </lineage>
</organism>
<proteinExistence type="predicted"/>
<name>A0A2P6N1K8_9EUKA</name>
<dbReference type="Proteomes" id="UP000241769">
    <property type="component" value="Unassembled WGS sequence"/>
</dbReference>
<keyword evidence="2" id="KW-1185">Reference proteome</keyword>
<sequence length="147" mass="17053">MRLATSHLALRERAALSNLNRCLNLGGMVDLLEDVWVWTTRVKSLQLLQLYSPPNCNCLFQVLPSLRHDEFRRIIEDHDLPSCRECPSTTERRHLQWVRHTIEETNVINFVPSNRKEVDLKLDRSIDHHEGVNSNVMADSLTGKEVE</sequence>
<gene>
    <name evidence="1" type="ORF">PROFUN_14146</name>
</gene>
<evidence type="ECO:0000313" key="1">
    <source>
        <dbReference type="EMBL" id="PRP77827.1"/>
    </source>
</evidence>
<reference evidence="1 2" key="1">
    <citation type="journal article" date="2018" name="Genome Biol. Evol.">
        <title>Multiple Roots of Fruiting Body Formation in Amoebozoa.</title>
        <authorList>
            <person name="Hillmann F."/>
            <person name="Forbes G."/>
            <person name="Novohradska S."/>
            <person name="Ferling I."/>
            <person name="Riege K."/>
            <person name="Groth M."/>
            <person name="Westermann M."/>
            <person name="Marz M."/>
            <person name="Spaller T."/>
            <person name="Winckler T."/>
            <person name="Schaap P."/>
            <person name="Glockner G."/>
        </authorList>
    </citation>
    <scope>NUCLEOTIDE SEQUENCE [LARGE SCALE GENOMIC DNA]</scope>
    <source>
        <strain evidence="1 2">Jena</strain>
    </source>
</reference>
<dbReference type="EMBL" id="MDYQ01000253">
    <property type="protein sequence ID" value="PRP77827.1"/>
    <property type="molecule type" value="Genomic_DNA"/>
</dbReference>
<evidence type="ECO:0000313" key="2">
    <source>
        <dbReference type="Proteomes" id="UP000241769"/>
    </source>
</evidence>
<comment type="caution">
    <text evidence="1">The sequence shown here is derived from an EMBL/GenBank/DDBJ whole genome shotgun (WGS) entry which is preliminary data.</text>
</comment>